<evidence type="ECO:0000256" key="2">
    <source>
        <dbReference type="ARBA" id="ARBA00023315"/>
    </source>
</evidence>
<dbReference type="InterPro" id="IPR016181">
    <property type="entry name" value="Acyl_CoA_acyltransferase"/>
</dbReference>
<dbReference type="EMBL" id="JBHSPP010000006">
    <property type="protein sequence ID" value="MFC5705812.1"/>
    <property type="molecule type" value="Genomic_DNA"/>
</dbReference>
<dbReference type="SUPFAM" id="SSF55729">
    <property type="entry name" value="Acyl-CoA N-acyltransferases (Nat)"/>
    <property type="match status" value="1"/>
</dbReference>
<evidence type="ECO:0000313" key="6">
    <source>
        <dbReference type="Proteomes" id="UP001596132"/>
    </source>
</evidence>
<evidence type="ECO:0000256" key="1">
    <source>
        <dbReference type="ARBA" id="ARBA00022679"/>
    </source>
</evidence>
<dbReference type="PROSITE" id="PS51186">
    <property type="entry name" value="GNAT"/>
    <property type="match status" value="1"/>
</dbReference>
<keyword evidence="6" id="KW-1185">Reference proteome</keyword>
<evidence type="ECO:0000259" key="4">
    <source>
        <dbReference type="PROSITE" id="PS51186"/>
    </source>
</evidence>
<organism evidence="5 6">
    <name type="scientific">Aeromonas eucrenophila</name>
    <dbReference type="NCBI Taxonomy" id="649"/>
    <lineage>
        <taxon>Bacteria</taxon>
        <taxon>Pseudomonadati</taxon>
        <taxon>Pseudomonadota</taxon>
        <taxon>Gammaproteobacteria</taxon>
        <taxon>Aeromonadales</taxon>
        <taxon>Aeromonadaceae</taxon>
        <taxon>Aeromonas</taxon>
    </lineage>
</organism>
<gene>
    <name evidence="5" type="ORF">ACFPVW_07005</name>
</gene>
<keyword evidence="2 5" id="KW-0012">Acyltransferase</keyword>
<evidence type="ECO:0000256" key="3">
    <source>
        <dbReference type="ARBA" id="ARBA00038502"/>
    </source>
</evidence>
<dbReference type="Gene3D" id="3.40.630.30">
    <property type="match status" value="1"/>
</dbReference>
<dbReference type="GO" id="GO:0016746">
    <property type="term" value="F:acyltransferase activity"/>
    <property type="evidence" value="ECO:0007669"/>
    <property type="project" value="UniProtKB-KW"/>
</dbReference>
<sequence>MVLPHITTARTRLTVLPPDRAGLMLDFYLRNRDHLLPWEPRRDESFYTLNHWHDRLRDGYSQFFDGSAVQLVALDPQGERVLATCNFTHIMMGMFKACHLGYAVDKAHQGQGLMQEVVAAGIDYLFLERGLHRIMASYMPANHRSGALLERLGFEREGRARDYLMINGRWEDHILTALINPAVQD</sequence>
<comment type="similarity">
    <text evidence="3">Belongs to the acetyltransferase family. RimJ subfamily.</text>
</comment>
<dbReference type="Pfam" id="PF13302">
    <property type="entry name" value="Acetyltransf_3"/>
    <property type="match status" value="1"/>
</dbReference>
<dbReference type="RefSeq" id="WP_042644361.1">
    <property type="nucleotide sequence ID" value="NZ_CDDF01000017.1"/>
</dbReference>
<dbReference type="InterPro" id="IPR051531">
    <property type="entry name" value="N-acetyltransferase"/>
</dbReference>
<feature type="domain" description="N-acetyltransferase" evidence="4">
    <location>
        <begin position="25"/>
        <end position="176"/>
    </location>
</feature>
<dbReference type="PANTHER" id="PTHR43792:SF8">
    <property type="entry name" value="[RIBOSOMAL PROTEIN US5]-ALANINE N-ACETYLTRANSFERASE"/>
    <property type="match status" value="1"/>
</dbReference>
<dbReference type="Proteomes" id="UP001596132">
    <property type="component" value="Unassembled WGS sequence"/>
</dbReference>
<dbReference type="EC" id="2.3.1.-" evidence="5"/>
<comment type="caution">
    <text evidence="5">The sequence shown here is derived from an EMBL/GenBank/DDBJ whole genome shotgun (WGS) entry which is preliminary data.</text>
</comment>
<dbReference type="InterPro" id="IPR000182">
    <property type="entry name" value="GNAT_dom"/>
</dbReference>
<accession>A0ABW0Y8C1</accession>
<keyword evidence="1 5" id="KW-0808">Transferase</keyword>
<reference evidence="6" key="1">
    <citation type="journal article" date="2019" name="Int. J. Syst. Evol. Microbiol.">
        <title>The Global Catalogue of Microorganisms (GCM) 10K type strain sequencing project: providing services to taxonomists for standard genome sequencing and annotation.</title>
        <authorList>
            <consortium name="The Broad Institute Genomics Platform"/>
            <consortium name="The Broad Institute Genome Sequencing Center for Infectious Disease"/>
            <person name="Wu L."/>
            <person name="Ma J."/>
        </authorList>
    </citation>
    <scope>NUCLEOTIDE SEQUENCE [LARGE SCALE GENOMIC DNA]</scope>
    <source>
        <strain evidence="6">KCTC 15012</strain>
    </source>
</reference>
<evidence type="ECO:0000313" key="5">
    <source>
        <dbReference type="EMBL" id="MFC5705812.1"/>
    </source>
</evidence>
<dbReference type="PANTHER" id="PTHR43792">
    <property type="entry name" value="GNAT FAMILY, PUTATIVE (AFU_ORTHOLOGUE AFUA_3G00765)-RELATED-RELATED"/>
    <property type="match status" value="1"/>
</dbReference>
<proteinExistence type="inferred from homology"/>
<name>A0ABW0Y8C1_9GAMM</name>
<protein>
    <submittedName>
        <fullName evidence="5">GNAT family N-acetyltransferase</fullName>
        <ecNumber evidence="5">2.3.1.-</ecNumber>
    </submittedName>
</protein>